<dbReference type="AlphaFoldDB" id="A0A147J5Y8"/>
<evidence type="ECO:0008006" key="3">
    <source>
        <dbReference type="Google" id="ProtNLM"/>
    </source>
</evidence>
<sequence length="84" mass="9332">MFTFATLLLPLTLGATEVRAQAQPDPGKKACVAEARRLCPMEMKSMSRKKVEACMIQKIDQTSPTCHAAMLRIKAEREAATPRR</sequence>
<accession>A0A147J5Y8</accession>
<protein>
    <recommendedName>
        <fullName evidence="3">Cysteine rich repeat-containing protein</fullName>
    </recommendedName>
</protein>
<evidence type="ECO:0000313" key="2">
    <source>
        <dbReference type="Proteomes" id="UP000074410"/>
    </source>
</evidence>
<dbReference type="Proteomes" id="UP000074410">
    <property type="component" value="Unassembled WGS sequence"/>
</dbReference>
<organism evidence="1 2">
    <name type="scientific">Sphingomonas sanguinis</name>
    <dbReference type="NCBI Taxonomy" id="33051"/>
    <lineage>
        <taxon>Bacteria</taxon>
        <taxon>Pseudomonadati</taxon>
        <taxon>Pseudomonadota</taxon>
        <taxon>Alphaproteobacteria</taxon>
        <taxon>Sphingomonadales</taxon>
        <taxon>Sphingomonadaceae</taxon>
        <taxon>Sphingomonas</taxon>
    </lineage>
</organism>
<comment type="caution">
    <text evidence="1">The sequence shown here is derived from an EMBL/GenBank/DDBJ whole genome shotgun (WGS) entry which is preliminary data.</text>
</comment>
<reference evidence="1 2" key="1">
    <citation type="journal article" date="2016" name="Front. Microbiol.">
        <title>Genomic Resource of Rice Seed Associated Bacteria.</title>
        <authorList>
            <person name="Midha S."/>
            <person name="Bansal K."/>
            <person name="Sharma S."/>
            <person name="Kumar N."/>
            <person name="Patil P.P."/>
            <person name="Chaudhry V."/>
            <person name="Patil P.B."/>
        </authorList>
    </citation>
    <scope>NUCLEOTIDE SEQUENCE [LARGE SCALE GENOMIC DNA]</scope>
    <source>
        <strain evidence="1 2">NS258</strain>
    </source>
</reference>
<evidence type="ECO:0000313" key="1">
    <source>
        <dbReference type="EMBL" id="KTW09948.1"/>
    </source>
</evidence>
<gene>
    <name evidence="1" type="ORF">NS258_13975</name>
</gene>
<proteinExistence type="predicted"/>
<dbReference type="EMBL" id="LDTC01000112">
    <property type="protein sequence ID" value="KTW09948.1"/>
    <property type="molecule type" value="Genomic_DNA"/>
</dbReference>
<name>A0A147J5Y8_9SPHN</name>